<comment type="caution">
    <text evidence="1">The sequence shown here is derived from an EMBL/GenBank/DDBJ whole genome shotgun (WGS) entry which is preliminary data.</text>
</comment>
<name>E8LML8_SUCHY</name>
<dbReference type="Proteomes" id="UP000018458">
    <property type="component" value="Unassembled WGS sequence"/>
</dbReference>
<evidence type="ECO:0000313" key="1">
    <source>
        <dbReference type="EMBL" id="EFY06202.1"/>
    </source>
</evidence>
<feature type="non-terminal residue" evidence="1">
    <location>
        <position position="1"/>
    </location>
</feature>
<keyword evidence="2" id="KW-1185">Reference proteome</keyword>
<proteinExistence type="predicted"/>
<reference evidence="1 2" key="1">
    <citation type="submission" date="2011-01" db="EMBL/GenBank/DDBJ databases">
        <authorList>
            <person name="Weinstock G."/>
            <person name="Sodergren E."/>
            <person name="Clifton S."/>
            <person name="Fulton L."/>
            <person name="Fulton B."/>
            <person name="Courtney L."/>
            <person name="Fronick C."/>
            <person name="Harrison M."/>
            <person name="Strong C."/>
            <person name="Farmer C."/>
            <person name="Delahaunty K."/>
            <person name="Markovic C."/>
            <person name="Hall O."/>
            <person name="Minx P."/>
            <person name="Tomlinson C."/>
            <person name="Mitreva M."/>
            <person name="Hou S."/>
            <person name="Chen J."/>
            <person name="Wollam A."/>
            <person name="Pepin K.H."/>
            <person name="Johnson M."/>
            <person name="Bhonagiri V."/>
            <person name="Zhang X."/>
            <person name="Suruliraj S."/>
            <person name="Warren W."/>
            <person name="Chinwalla A."/>
            <person name="Mardis E.R."/>
            <person name="Wilson R.K."/>
        </authorList>
    </citation>
    <scope>NUCLEOTIDE SEQUENCE [LARGE SCALE GENOMIC DNA]</scope>
    <source>
        <strain evidence="2">DSM 22608 / JCM 16073 / KCTC 15190 / YIT 12066</strain>
    </source>
</reference>
<dbReference type="AlphaFoldDB" id="E8LML8"/>
<organism evidence="1 2">
    <name type="scientific">Succinatimonas hippei (strain DSM 22608 / JCM 16073 / KCTC 15190 / YIT 12066)</name>
    <dbReference type="NCBI Taxonomy" id="762983"/>
    <lineage>
        <taxon>Bacteria</taxon>
        <taxon>Pseudomonadati</taxon>
        <taxon>Pseudomonadota</taxon>
        <taxon>Gammaproteobacteria</taxon>
        <taxon>Aeromonadales</taxon>
        <taxon>Succinivibrionaceae</taxon>
        <taxon>Succinatimonas</taxon>
    </lineage>
</organism>
<dbReference type="HOGENOM" id="CLU_2503391_0_0_6"/>
<gene>
    <name evidence="1" type="ORF">HMPREF9444_02012</name>
</gene>
<protein>
    <submittedName>
        <fullName evidence="1">Uncharacterized protein</fullName>
    </submittedName>
</protein>
<dbReference type="RefSeq" id="WP_009144156.1">
    <property type="nucleotide sequence ID" value="NZ_GL831067.1"/>
</dbReference>
<sequence>RYYISMYKVFVNCDPWWDEYCVNLFKLNIRALKQNFKMIRTIANQYQKSQTSKTREEKFKSLEAVIEFLSKAPIKTTIEANFSYA</sequence>
<dbReference type="EMBL" id="AEVO01000143">
    <property type="protein sequence ID" value="EFY06202.1"/>
    <property type="molecule type" value="Genomic_DNA"/>
</dbReference>
<accession>E8LML8</accession>
<evidence type="ECO:0000313" key="2">
    <source>
        <dbReference type="Proteomes" id="UP000018458"/>
    </source>
</evidence>